<keyword evidence="2" id="KW-1185">Reference proteome</keyword>
<organism evidence="1 2">
    <name type="scientific">Desulfofustis limnaeus</name>
    <dbReference type="NCBI Taxonomy" id="2740163"/>
    <lineage>
        <taxon>Bacteria</taxon>
        <taxon>Pseudomonadati</taxon>
        <taxon>Thermodesulfobacteriota</taxon>
        <taxon>Desulfobulbia</taxon>
        <taxon>Desulfobulbales</taxon>
        <taxon>Desulfocapsaceae</taxon>
        <taxon>Desulfofustis</taxon>
    </lineage>
</organism>
<evidence type="ECO:0000313" key="1">
    <source>
        <dbReference type="EMBL" id="BDD86610.1"/>
    </source>
</evidence>
<proteinExistence type="predicted"/>
<evidence type="ECO:0000313" key="2">
    <source>
        <dbReference type="Proteomes" id="UP000830055"/>
    </source>
</evidence>
<dbReference type="EMBL" id="AP025516">
    <property type="protein sequence ID" value="BDD86610.1"/>
    <property type="molecule type" value="Genomic_DNA"/>
</dbReference>
<dbReference type="RefSeq" id="WP_284153688.1">
    <property type="nucleotide sequence ID" value="NZ_AP025516.1"/>
</dbReference>
<name>A0ABM7W6U6_9BACT</name>
<dbReference type="Proteomes" id="UP000830055">
    <property type="component" value="Chromosome"/>
</dbReference>
<gene>
    <name evidence="1" type="ORF">DPPLL_09750</name>
</gene>
<sequence length="392" mass="43855">MKLVKVKFRGLGPIPETDWLKVQGDLNLIHAPEGPRREAIATALESLNPPYRCRDVQPFRDLPRLIRQSGHLRTVKLHKRTIMLGVYDSDPDLVAELATISPLLFETDLIEVGRRLDHSRWINFIELASSTRWSEIAEQVNTLRAAAEDAIDGEQALFRQLGDLQPTDRIKGALMRDLSAWVEQQGARQPGDRGSLDELQHLIRRAESFSAARQLVRRRLPLSIVLSVEPSSTPTAASYQTEAGTPLQAVLTRLETTLGERLESKSETVRRQIFASGNRTCWENGCSPRLTAAWQQSRLTLTFHDAANREVPPEALLAPELMQIAGSQLIDLITTVWGARPILVLPLPEQPLNDRAAHELATNSKALARLSQCFCIGDIDRYFPGEPRLEIG</sequence>
<reference evidence="1 2" key="1">
    <citation type="submission" date="2022-01" db="EMBL/GenBank/DDBJ databases">
        <title>Desulfofustis limnae sp. nov., a novel mesophilic sulfate-reducing bacterium isolated from marsh soil.</title>
        <authorList>
            <person name="Watanabe M."/>
            <person name="Takahashi A."/>
            <person name="Kojima H."/>
            <person name="Fukui M."/>
        </authorList>
    </citation>
    <scope>NUCLEOTIDE SEQUENCE [LARGE SCALE GENOMIC DNA]</scope>
    <source>
        <strain evidence="1 2">PPLL</strain>
    </source>
</reference>
<accession>A0ABM7W6U6</accession>
<protein>
    <submittedName>
        <fullName evidence="1">Uncharacterized protein</fullName>
    </submittedName>
</protein>